<dbReference type="EMBL" id="LGRX02021495">
    <property type="protein sequence ID" value="KAK3256611.1"/>
    <property type="molecule type" value="Genomic_DNA"/>
</dbReference>
<protein>
    <submittedName>
        <fullName evidence="1">Uncharacterized protein</fullName>
    </submittedName>
</protein>
<reference evidence="1 2" key="1">
    <citation type="journal article" date="2015" name="Genome Biol. Evol.">
        <title>Comparative Genomics of a Bacterivorous Green Alga Reveals Evolutionary Causalities and Consequences of Phago-Mixotrophic Mode of Nutrition.</title>
        <authorList>
            <person name="Burns J.A."/>
            <person name="Paasch A."/>
            <person name="Narechania A."/>
            <person name="Kim E."/>
        </authorList>
    </citation>
    <scope>NUCLEOTIDE SEQUENCE [LARGE SCALE GENOMIC DNA]</scope>
    <source>
        <strain evidence="1 2">PLY_AMNH</strain>
    </source>
</reference>
<dbReference type="Proteomes" id="UP001190700">
    <property type="component" value="Unassembled WGS sequence"/>
</dbReference>
<comment type="caution">
    <text evidence="1">The sequence shown here is derived from an EMBL/GenBank/DDBJ whole genome shotgun (WGS) entry which is preliminary data.</text>
</comment>
<evidence type="ECO:0000313" key="1">
    <source>
        <dbReference type="EMBL" id="KAK3256611.1"/>
    </source>
</evidence>
<dbReference type="AlphaFoldDB" id="A0AAE0FC08"/>
<dbReference type="PANTHER" id="PTHR34127">
    <property type="entry name" value="OS04G0405600 PROTEIN"/>
    <property type="match status" value="1"/>
</dbReference>
<evidence type="ECO:0000313" key="2">
    <source>
        <dbReference type="Proteomes" id="UP001190700"/>
    </source>
</evidence>
<keyword evidence="2" id="KW-1185">Reference proteome</keyword>
<sequence>MWRRLCWRVCLTCYGGAEGISLGSKLHLLNSCSSFSSEVPTVNGGQVKPITVTAHVQVAANNASAVDTVRLVENFARTLLQQKAGEGGKQAQMFDNILKTMPAFTAMAEQAARAAGVEFTPDPQETLQLIRTSFACPRVHLISFEDDDLDQNDVIGEILARRFDVSFPGKLTSEELPGNHVSPVHVKIGGDSINPALSSLGDLNLGDEGGVIKLADETMRFLKET</sequence>
<dbReference type="InterPro" id="IPR010765">
    <property type="entry name" value="DUF1350"/>
</dbReference>
<organism evidence="1 2">
    <name type="scientific">Cymbomonas tetramitiformis</name>
    <dbReference type="NCBI Taxonomy" id="36881"/>
    <lineage>
        <taxon>Eukaryota</taxon>
        <taxon>Viridiplantae</taxon>
        <taxon>Chlorophyta</taxon>
        <taxon>Pyramimonadophyceae</taxon>
        <taxon>Pyramimonadales</taxon>
        <taxon>Pyramimonadaceae</taxon>
        <taxon>Cymbomonas</taxon>
    </lineage>
</organism>
<dbReference type="Pfam" id="PF07082">
    <property type="entry name" value="DUF1350"/>
    <property type="match status" value="1"/>
</dbReference>
<proteinExistence type="predicted"/>
<accession>A0AAE0FC08</accession>
<gene>
    <name evidence="1" type="ORF">CYMTET_34258</name>
</gene>
<name>A0AAE0FC08_9CHLO</name>
<dbReference type="PANTHER" id="PTHR34127:SF1">
    <property type="entry name" value="OS04G0405600 PROTEIN"/>
    <property type="match status" value="1"/>
</dbReference>